<dbReference type="SUPFAM" id="SSF53474">
    <property type="entry name" value="alpha/beta-Hydrolases"/>
    <property type="match status" value="1"/>
</dbReference>
<dbReference type="InterPro" id="IPR008547">
    <property type="entry name" value="DUF829_TMEM53"/>
</dbReference>
<dbReference type="EnsemblPlants" id="PGSC0003DMT400020701">
    <property type="protein sequence ID" value="PGSC0003DMT400020701"/>
    <property type="gene ID" value="PGSC0003DMG400008023"/>
</dbReference>
<protein>
    <recommendedName>
        <fullName evidence="3">DUF829 domain-containing protein</fullName>
    </recommendedName>
</protein>
<reference evidence="1" key="2">
    <citation type="submission" date="2015-06" db="UniProtKB">
        <authorList>
            <consortium name="EnsemblPlants"/>
        </authorList>
    </citation>
    <scope>IDENTIFICATION</scope>
    <source>
        <strain evidence="1">DM1-3 516 R44</strain>
    </source>
</reference>
<evidence type="ECO:0000313" key="1">
    <source>
        <dbReference type="EnsemblPlants" id="PGSC0003DMT400020701"/>
    </source>
</evidence>
<name>M1ADZ5_SOLTU</name>
<dbReference type="OMA" id="EGWDFKP"/>
<dbReference type="PANTHER" id="PTHR12265:SF0">
    <property type="entry name" value="EXPRESSED PROTEIN"/>
    <property type="match status" value="1"/>
</dbReference>
<dbReference type="InParanoid" id="M1ADZ5"/>
<gene>
    <name evidence="1" type="primary">LOC102603536</name>
</gene>
<dbReference type="Gramene" id="PGSC0003DMT400020701">
    <property type="protein sequence ID" value="PGSC0003DMT400020701"/>
    <property type="gene ID" value="PGSC0003DMG400008023"/>
</dbReference>
<accession>M1ADZ5</accession>
<dbReference type="PaxDb" id="4113-PGSC0003DMT400020701"/>
<evidence type="ECO:0000313" key="2">
    <source>
        <dbReference type="Proteomes" id="UP000011115"/>
    </source>
</evidence>
<reference evidence="2" key="1">
    <citation type="journal article" date="2011" name="Nature">
        <title>Genome sequence and analysis of the tuber crop potato.</title>
        <authorList>
            <consortium name="The Potato Genome Sequencing Consortium"/>
        </authorList>
    </citation>
    <scope>NUCLEOTIDE SEQUENCE [LARGE SCALE GENOMIC DNA]</scope>
    <source>
        <strain evidence="2">cv. DM1-3 516 R44</strain>
    </source>
</reference>
<dbReference type="FunCoup" id="M1ADZ5">
    <property type="interactions" value="189"/>
</dbReference>
<dbReference type="eggNOG" id="KOG2521">
    <property type="taxonomic scope" value="Eukaryota"/>
</dbReference>
<dbReference type="AlphaFoldDB" id="M1ADZ5"/>
<organism evidence="1 2">
    <name type="scientific">Solanum tuberosum</name>
    <name type="common">Potato</name>
    <dbReference type="NCBI Taxonomy" id="4113"/>
    <lineage>
        <taxon>Eukaryota</taxon>
        <taxon>Viridiplantae</taxon>
        <taxon>Streptophyta</taxon>
        <taxon>Embryophyta</taxon>
        <taxon>Tracheophyta</taxon>
        <taxon>Spermatophyta</taxon>
        <taxon>Magnoliopsida</taxon>
        <taxon>eudicotyledons</taxon>
        <taxon>Gunneridae</taxon>
        <taxon>Pentapetalae</taxon>
        <taxon>asterids</taxon>
        <taxon>lamiids</taxon>
        <taxon>Solanales</taxon>
        <taxon>Solanaceae</taxon>
        <taxon>Solanoideae</taxon>
        <taxon>Solaneae</taxon>
        <taxon>Solanum</taxon>
    </lineage>
</organism>
<dbReference type="PANTHER" id="PTHR12265">
    <property type="entry name" value="TRANSMEMBRANE PROTEIN 53"/>
    <property type="match status" value="1"/>
</dbReference>
<dbReference type="Proteomes" id="UP000011115">
    <property type="component" value="Unassembled WGS sequence"/>
</dbReference>
<dbReference type="Gene3D" id="3.40.50.1820">
    <property type="entry name" value="alpha/beta hydrolase"/>
    <property type="match status" value="1"/>
</dbReference>
<proteinExistence type="predicted"/>
<dbReference type="Pfam" id="PF05705">
    <property type="entry name" value="DUF829"/>
    <property type="match status" value="1"/>
</dbReference>
<dbReference type="GO" id="GO:0005777">
    <property type="term" value="C:peroxisome"/>
    <property type="evidence" value="ECO:0007669"/>
    <property type="project" value="EnsemblPlants"/>
</dbReference>
<sequence>MWGFGGRYYWGRKERGKVEGIVVVFAWMSSQDRYIKNYIDLYSSLGWKSLVCHSQFHYMFFPDKAAAMAAEIVNELVEELKVRPCPVVFASFSGGPKACMYKVLQIIEGKYEEHANLGEFRLVRDCLSGYIFDSSPVDFTSDLGTKFILHPTILGMSRPPRLASWIVNGIASSMDALFLKRFESHRAEFWQTLYASVSTRAPYLILCSEDDDLAPCQTICNFAQRLKDLGSDVKLLKWSSSPHVGFTAFHNHVILMKLFYCDLRQPGHYRYHQHEYKAAVTELLGKAAMIYSQRIRQLEGEKMVLEGSHDGISEPLGNLRKAAATANQSFQSISLELNDHFLVPNSVEYHEGSNGGSVQHEQKERYIPLSSPPRINAHGVLGQVLFDVCVPKVVEDWDIRSSPTFRKASFSSTRRHSPFNPMKCIRRSRL</sequence>
<dbReference type="ExpressionAtlas" id="M1ADZ5">
    <property type="expression patterns" value="baseline"/>
</dbReference>
<dbReference type="InterPro" id="IPR029058">
    <property type="entry name" value="AB_hydrolase_fold"/>
</dbReference>
<keyword evidence="2" id="KW-1185">Reference proteome</keyword>
<evidence type="ECO:0008006" key="3">
    <source>
        <dbReference type="Google" id="ProtNLM"/>
    </source>
</evidence>